<evidence type="ECO:0000313" key="1">
    <source>
        <dbReference type="EMBL" id="KAJ5740510.1"/>
    </source>
</evidence>
<reference evidence="1" key="1">
    <citation type="journal article" date="2023" name="IMA Fungus">
        <title>Comparative genomic study of the Penicillium genus elucidates a diverse pangenome and 15 lateral gene transfer events.</title>
        <authorList>
            <person name="Petersen C."/>
            <person name="Sorensen T."/>
            <person name="Nielsen M.R."/>
            <person name="Sondergaard T.E."/>
            <person name="Sorensen J.L."/>
            <person name="Fitzpatrick D.A."/>
            <person name="Frisvad J.C."/>
            <person name="Nielsen K.L."/>
        </authorList>
    </citation>
    <scope>NUCLEOTIDE SEQUENCE</scope>
    <source>
        <strain evidence="1">IBT 17514</strain>
    </source>
</reference>
<accession>A0AAD6HWD6</accession>
<gene>
    <name evidence="1" type="ORF">N7493_000382</name>
</gene>
<name>A0AAD6HWD6_9EURO</name>
<evidence type="ECO:0000313" key="2">
    <source>
        <dbReference type="Proteomes" id="UP001215712"/>
    </source>
</evidence>
<sequence length="345" mass="39499">MSDIDWVNLSQYPFFDKRKHPSAAQCDDIARSITGAMQASPVDTLSTLTYCVICNQCPSEETWIVVFREKNLKAKPLDQIVRLANDAFGPLALQPIYHGDVENANPPLSIYTTPCRPGISLLSTLRCQVYLRREQKEEHIYFIQDLARYFALSWENPQPMNPKELLYLRQAGIRYQLRQFKEVTPSILPSEMIDELIELLPQLFSTEYPSVLTNGNLSLTNIRIDEETRQITSIVDWSLAKILPFGMDLDVLFLVTGYMGLTEWKDYNCKTALVDCFWDEFFACLPRTVLARDVSLEDIRFLAEQAAKLGAILRYGFNRRADGSSDGEVSISEREIVQLRAWFGV</sequence>
<dbReference type="InterPro" id="IPR011009">
    <property type="entry name" value="Kinase-like_dom_sf"/>
</dbReference>
<dbReference type="SUPFAM" id="SSF56112">
    <property type="entry name" value="Protein kinase-like (PK-like)"/>
    <property type="match status" value="1"/>
</dbReference>
<reference evidence="1" key="2">
    <citation type="submission" date="2023-01" db="EMBL/GenBank/DDBJ databases">
        <authorList>
            <person name="Petersen C."/>
        </authorList>
    </citation>
    <scope>NUCLEOTIDE SEQUENCE</scope>
    <source>
        <strain evidence="1">IBT 17514</strain>
    </source>
</reference>
<comment type="caution">
    <text evidence="1">The sequence shown here is derived from an EMBL/GenBank/DDBJ whole genome shotgun (WGS) entry which is preliminary data.</text>
</comment>
<dbReference type="AlphaFoldDB" id="A0AAD6HWD6"/>
<protein>
    <submittedName>
        <fullName evidence="1">Mus38-like protein</fullName>
    </submittedName>
</protein>
<dbReference type="Proteomes" id="UP001215712">
    <property type="component" value="Unassembled WGS sequence"/>
</dbReference>
<dbReference type="Gene3D" id="3.90.1200.10">
    <property type="match status" value="1"/>
</dbReference>
<organism evidence="1 2">
    <name type="scientific">Penicillium malachiteum</name>
    <dbReference type="NCBI Taxonomy" id="1324776"/>
    <lineage>
        <taxon>Eukaryota</taxon>
        <taxon>Fungi</taxon>
        <taxon>Dikarya</taxon>
        <taxon>Ascomycota</taxon>
        <taxon>Pezizomycotina</taxon>
        <taxon>Eurotiomycetes</taxon>
        <taxon>Eurotiomycetidae</taxon>
        <taxon>Eurotiales</taxon>
        <taxon>Aspergillaceae</taxon>
        <taxon>Penicillium</taxon>
    </lineage>
</organism>
<dbReference type="EMBL" id="JAQJAN010000001">
    <property type="protein sequence ID" value="KAJ5740510.1"/>
    <property type="molecule type" value="Genomic_DNA"/>
</dbReference>
<keyword evidence="2" id="KW-1185">Reference proteome</keyword>
<proteinExistence type="predicted"/>